<keyword evidence="2" id="KW-0560">Oxidoreductase</keyword>
<evidence type="ECO:0000259" key="3">
    <source>
        <dbReference type="Pfam" id="PF02668"/>
    </source>
</evidence>
<sequence>MKQQQWQETVFPKIIEADATYDLSQYLANAKAQIDADLAKAGAILFRGFHVPTIDDFDFAVEAYGEKNFPYADSLSNAVRINLTQRVFTANEAPPETSIFLHHEMAQTPIYPSKLFFYCNIAADEGGATPLCRSDILLQKMDAENKGLVEDFIAKGVRYTHTMPAQDDARSGQGRSWRSTLGVEDIESAEQRLHSLSYDWQWMDDDALRVTSARLDAVRTLSDGRRTFFNQLIAAYRGWADQRNDPSKSICFGDGSSIDADQMRVPIDLADTLSFDLEWQSGDVALIDNFLVMHGRRPFKGTRKVLASLIK</sequence>
<keyword evidence="4" id="KW-0223">Dioxygenase</keyword>
<dbReference type="EMBL" id="CP071794">
    <property type="protein sequence ID" value="QTD55288.1"/>
    <property type="molecule type" value="Genomic_DNA"/>
</dbReference>
<dbReference type="Proteomes" id="UP000663923">
    <property type="component" value="Chromosome"/>
</dbReference>
<gene>
    <name evidence="4" type="ORF">J4G78_13840</name>
</gene>
<dbReference type="InterPro" id="IPR042098">
    <property type="entry name" value="TauD-like_sf"/>
</dbReference>
<dbReference type="SUPFAM" id="SSF51197">
    <property type="entry name" value="Clavaminate synthase-like"/>
    <property type="match status" value="1"/>
</dbReference>
<evidence type="ECO:0000256" key="2">
    <source>
        <dbReference type="ARBA" id="ARBA00023002"/>
    </source>
</evidence>
<dbReference type="InterPro" id="IPR050411">
    <property type="entry name" value="AlphaKG_dependent_hydroxylases"/>
</dbReference>
<comment type="cofactor">
    <cofactor evidence="1">
        <name>Fe(2+)</name>
        <dbReference type="ChEBI" id="CHEBI:29033"/>
    </cofactor>
</comment>
<proteinExistence type="predicted"/>
<evidence type="ECO:0000256" key="1">
    <source>
        <dbReference type="ARBA" id="ARBA00001954"/>
    </source>
</evidence>
<evidence type="ECO:0000313" key="4">
    <source>
        <dbReference type="EMBL" id="QTD55288.1"/>
    </source>
</evidence>
<dbReference type="PANTHER" id="PTHR10696:SF21">
    <property type="entry name" value="TAUD_TFDA-LIKE DOMAIN-CONTAINING PROTEIN"/>
    <property type="match status" value="1"/>
</dbReference>
<dbReference type="Pfam" id="PF02668">
    <property type="entry name" value="TauD"/>
    <property type="match status" value="1"/>
</dbReference>
<organism evidence="4 5">
    <name type="scientific">Parasphingorhabdus cellanae</name>
    <dbReference type="NCBI Taxonomy" id="2806553"/>
    <lineage>
        <taxon>Bacteria</taxon>
        <taxon>Pseudomonadati</taxon>
        <taxon>Pseudomonadota</taxon>
        <taxon>Alphaproteobacteria</taxon>
        <taxon>Sphingomonadales</taxon>
        <taxon>Sphingomonadaceae</taxon>
        <taxon>Parasphingorhabdus</taxon>
    </lineage>
</organism>
<dbReference type="Gene3D" id="3.60.130.10">
    <property type="entry name" value="Clavaminate synthase-like"/>
    <property type="match status" value="1"/>
</dbReference>
<evidence type="ECO:0000313" key="5">
    <source>
        <dbReference type="Proteomes" id="UP000663923"/>
    </source>
</evidence>
<dbReference type="PANTHER" id="PTHR10696">
    <property type="entry name" value="GAMMA-BUTYROBETAINE HYDROXYLASE-RELATED"/>
    <property type="match status" value="1"/>
</dbReference>
<dbReference type="GO" id="GO:0051213">
    <property type="term" value="F:dioxygenase activity"/>
    <property type="evidence" value="ECO:0007669"/>
    <property type="project" value="UniProtKB-KW"/>
</dbReference>
<name>A0ABX7T5M7_9SPHN</name>
<reference evidence="4 5" key="1">
    <citation type="submission" date="2021-03" db="EMBL/GenBank/DDBJ databases">
        <title>Complete genome of Parasphingorhabdus_sp.JHSY0214.</title>
        <authorList>
            <person name="Yoo J.H."/>
            <person name="Bae J.W."/>
        </authorList>
    </citation>
    <scope>NUCLEOTIDE SEQUENCE [LARGE SCALE GENOMIC DNA]</scope>
    <source>
        <strain evidence="4 5">JHSY0214</strain>
    </source>
</reference>
<accession>A0ABX7T5M7</accession>
<dbReference type="InterPro" id="IPR003819">
    <property type="entry name" value="TauD/TfdA-like"/>
</dbReference>
<protein>
    <submittedName>
        <fullName evidence="4">TauD/TfdA family dioxygenase</fullName>
    </submittedName>
</protein>
<keyword evidence="5" id="KW-1185">Reference proteome</keyword>
<feature type="domain" description="TauD/TfdA-like" evidence="3">
    <location>
        <begin position="15"/>
        <end position="305"/>
    </location>
</feature>
<dbReference type="RefSeq" id="WP_207987112.1">
    <property type="nucleotide sequence ID" value="NZ_CP071794.1"/>
</dbReference>